<keyword evidence="3 4" id="KW-0472">Membrane</keyword>
<dbReference type="Gene3D" id="1.20.1250.20">
    <property type="entry name" value="MFS general substrate transporter like domains"/>
    <property type="match status" value="2"/>
</dbReference>
<evidence type="ECO:0000256" key="3">
    <source>
        <dbReference type="ARBA" id="ARBA00023136"/>
    </source>
</evidence>
<feature type="transmembrane region" description="Helical" evidence="4">
    <location>
        <begin position="176"/>
        <end position="197"/>
    </location>
</feature>
<comment type="caution">
    <text evidence="5">The sequence shown here is derived from an EMBL/GenBank/DDBJ whole genome shotgun (WGS) entry which is preliminary data.</text>
</comment>
<feature type="transmembrane region" description="Helical" evidence="4">
    <location>
        <begin position="90"/>
        <end position="111"/>
    </location>
</feature>
<dbReference type="InterPro" id="IPR036259">
    <property type="entry name" value="MFS_trans_sf"/>
</dbReference>
<organism evidence="5 6">
    <name type="scientific">Dongia sedimenti</name>
    <dbReference type="NCBI Taxonomy" id="3064282"/>
    <lineage>
        <taxon>Bacteria</taxon>
        <taxon>Pseudomonadati</taxon>
        <taxon>Pseudomonadota</taxon>
        <taxon>Alphaproteobacteria</taxon>
        <taxon>Rhodospirillales</taxon>
        <taxon>Dongiaceae</taxon>
        <taxon>Dongia</taxon>
    </lineage>
</organism>
<dbReference type="SUPFAM" id="SSF103473">
    <property type="entry name" value="MFS general substrate transporter"/>
    <property type="match status" value="1"/>
</dbReference>
<keyword evidence="2 4" id="KW-1133">Transmembrane helix</keyword>
<accession>A0ABU0YR14</accession>
<feature type="transmembrane region" description="Helical" evidence="4">
    <location>
        <begin position="376"/>
        <end position="393"/>
    </location>
</feature>
<feature type="transmembrane region" description="Helical" evidence="4">
    <location>
        <begin position="284"/>
        <end position="303"/>
    </location>
</feature>
<gene>
    <name evidence="5" type="ORF">Q8A70_20945</name>
</gene>
<keyword evidence="6" id="KW-1185">Reference proteome</keyword>
<feature type="transmembrane region" description="Helical" evidence="4">
    <location>
        <begin position="218"/>
        <end position="239"/>
    </location>
</feature>
<protein>
    <submittedName>
        <fullName evidence="5">MFS transporter</fullName>
    </submittedName>
</protein>
<sequence length="397" mass="42562">MQSITEAGSATASSVAVRRWPKPGPGLMAALFLSDSLARALLAPVIPLEALRHFGSERNASLMVAAAGIMGVIATFAIPALVQRWRPRRVYLGAIALLVIAPASMAVDGLLGFSAGWFLRSVAAASLLTLLNLYISAFIPKRQLASSEPLRTFVSGAAWVAGPWIGVRLYTIDPLLVFGISGGFALALFGFFLWLRLEAPTGIASRNPLKNVRRYFSQPRLALAWVINFGREMWWVTIFNYGPWYLEEQGFPKTAAGDLQSSCTALLFLTLGLGWLARKTGLRPFICGAFLIIGVATAVAGFAGGCPALAWGALLASALGAVSLDSVAAVTFLRAVRSWERPQMSTVFSIYRDAASVIPPAFFAVLLTLFPLPSVFIATAVFAFLCSLLALFLPRSM</sequence>
<keyword evidence="1 4" id="KW-0812">Transmembrane</keyword>
<dbReference type="Pfam" id="PF07690">
    <property type="entry name" value="MFS_1"/>
    <property type="match status" value="1"/>
</dbReference>
<evidence type="ECO:0000313" key="5">
    <source>
        <dbReference type="EMBL" id="MDQ7250171.1"/>
    </source>
</evidence>
<evidence type="ECO:0000256" key="4">
    <source>
        <dbReference type="SAM" id="Phobius"/>
    </source>
</evidence>
<feature type="transmembrane region" description="Helical" evidence="4">
    <location>
        <begin position="150"/>
        <end position="170"/>
    </location>
</feature>
<evidence type="ECO:0000256" key="2">
    <source>
        <dbReference type="ARBA" id="ARBA00022989"/>
    </source>
</evidence>
<reference evidence="6" key="1">
    <citation type="submission" date="2023-08" db="EMBL/GenBank/DDBJ databases">
        <title>Rhodospirillaceae gen. nov., a novel taxon isolated from the Yangtze River Yuezi River estuary sludge.</title>
        <authorList>
            <person name="Ruan L."/>
        </authorList>
    </citation>
    <scope>NUCLEOTIDE SEQUENCE [LARGE SCALE GENOMIC DNA]</scope>
    <source>
        <strain evidence="6">R-7</strain>
    </source>
</reference>
<feature type="transmembrane region" description="Helical" evidence="4">
    <location>
        <begin position="117"/>
        <end position="138"/>
    </location>
</feature>
<feature type="transmembrane region" description="Helical" evidence="4">
    <location>
        <begin position="259"/>
        <end position="277"/>
    </location>
</feature>
<evidence type="ECO:0000313" key="6">
    <source>
        <dbReference type="Proteomes" id="UP001230156"/>
    </source>
</evidence>
<feature type="transmembrane region" description="Helical" evidence="4">
    <location>
        <begin position="60"/>
        <end position="78"/>
    </location>
</feature>
<feature type="transmembrane region" description="Helical" evidence="4">
    <location>
        <begin position="309"/>
        <end position="333"/>
    </location>
</feature>
<dbReference type="Proteomes" id="UP001230156">
    <property type="component" value="Unassembled WGS sequence"/>
</dbReference>
<evidence type="ECO:0000256" key="1">
    <source>
        <dbReference type="ARBA" id="ARBA00022692"/>
    </source>
</evidence>
<name>A0ABU0YR14_9PROT</name>
<dbReference type="RefSeq" id="WP_379959074.1">
    <property type="nucleotide sequence ID" value="NZ_JAUYVI010000006.1"/>
</dbReference>
<dbReference type="InterPro" id="IPR011701">
    <property type="entry name" value="MFS"/>
</dbReference>
<feature type="transmembrane region" description="Helical" evidence="4">
    <location>
        <begin position="354"/>
        <end position="370"/>
    </location>
</feature>
<dbReference type="EMBL" id="JAUYVI010000006">
    <property type="protein sequence ID" value="MDQ7250171.1"/>
    <property type="molecule type" value="Genomic_DNA"/>
</dbReference>
<proteinExistence type="predicted"/>